<gene>
    <name evidence="2" type="ORF">DKX38_006068</name>
</gene>
<reference evidence="3" key="1">
    <citation type="journal article" date="2019" name="Gigascience">
        <title>De novo genome assembly of the endangered Acer yangbiense, a plant species with extremely small populations endemic to Yunnan Province, China.</title>
        <authorList>
            <person name="Yang J."/>
            <person name="Wariss H.M."/>
            <person name="Tao L."/>
            <person name="Zhang R."/>
            <person name="Yun Q."/>
            <person name="Hollingsworth P."/>
            <person name="Dao Z."/>
            <person name="Luo G."/>
            <person name="Guo H."/>
            <person name="Ma Y."/>
            <person name="Sun W."/>
        </authorList>
    </citation>
    <scope>NUCLEOTIDE SEQUENCE [LARGE SCALE GENOMIC DNA]</scope>
    <source>
        <strain evidence="3">cv. br00</strain>
    </source>
</reference>
<name>A0A5N5N3S9_9ROSI</name>
<sequence length="191" mass="22059">MKKARVSAVYEGRIGKKSKEESKNDSRIARMNARARKNGSRAKKTHCFVVTGRRRKARSNTKRKVETPPNKEACMVKDQGKKVDNNAEVNEIIDDEPVPDVAVILDPEAVDHAVAENTIGEVNVEEKEEGPAWWEEFWPVRERTNEEQAMEVLVNGFVCGMTEEELWWDDIWNFRDMDDNFPKAQKARERI</sequence>
<dbReference type="Proteomes" id="UP000326939">
    <property type="component" value="Chromosome 4"/>
</dbReference>
<keyword evidence="3" id="KW-1185">Reference proteome</keyword>
<organism evidence="2 3">
    <name type="scientific">Salix brachista</name>
    <dbReference type="NCBI Taxonomy" id="2182728"/>
    <lineage>
        <taxon>Eukaryota</taxon>
        <taxon>Viridiplantae</taxon>
        <taxon>Streptophyta</taxon>
        <taxon>Embryophyta</taxon>
        <taxon>Tracheophyta</taxon>
        <taxon>Spermatophyta</taxon>
        <taxon>Magnoliopsida</taxon>
        <taxon>eudicotyledons</taxon>
        <taxon>Gunneridae</taxon>
        <taxon>Pentapetalae</taxon>
        <taxon>rosids</taxon>
        <taxon>fabids</taxon>
        <taxon>Malpighiales</taxon>
        <taxon>Salicaceae</taxon>
        <taxon>Saliceae</taxon>
        <taxon>Salix</taxon>
    </lineage>
</organism>
<dbReference type="EMBL" id="VDCV01000004">
    <property type="protein sequence ID" value="KAB5561111.1"/>
    <property type="molecule type" value="Genomic_DNA"/>
</dbReference>
<comment type="caution">
    <text evidence="2">The sequence shown here is derived from an EMBL/GenBank/DDBJ whole genome shotgun (WGS) entry which is preliminary data.</text>
</comment>
<feature type="compositionally biased region" description="Basic and acidic residues" evidence="1">
    <location>
        <begin position="13"/>
        <end position="28"/>
    </location>
</feature>
<evidence type="ECO:0000313" key="3">
    <source>
        <dbReference type="Proteomes" id="UP000326939"/>
    </source>
</evidence>
<proteinExistence type="predicted"/>
<protein>
    <submittedName>
        <fullName evidence="2">Uncharacterized protein</fullName>
    </submittedName>
</protein>
<accession>A0A5N5N3S9</accession>
<evidence type="ECO:0000313" key="2">
    <source>
        <dbReference type="EMBL" id="KAB5561111.1"/>
    </source>
</evidence>
<evidence type="ECO:0000256" key="1">
    <source>
        <dbReference type="SAM" id="MobiDB-lite"/>
    </source>
</evidence>
<dbReference type="AlphaFoldDB" id="A0A5N5N3S9"/>
<feature type="region of interest" description="Disordered" evidence="1">
    <location>
        <begin position="1"/>
        <end position="28"/>
    </location>
</feature>